<dbReference type="SUPFAM" id="SSF55856">
    <property type="entry name" value="Cytochrome b5-like heme/steroid binding domain"/>
    <property type="match status" value="1"/>
</dbReference>
<dbReference type="PIRSF" id="PIRSF015921">
    <property type="entry name" value="FA_sphinglp_des"/>
    <property type="match status" value="1"/>
</dbReference>
<dbReference type="InterPro" id="IPR012171">
    <property type="entry name" value="Fatty_acid_desaturase"/>
</dbReference>
<reference evidence="14" key="1">
    <citation type="submission" date="2019-10" db="EMBL/GenBank/DDBJ databases">
        <title>Bird 10,000 Genomes (B10K) Project - Family phase.</title>
        <authorList>
            <person name="Zhang G."/>
        </authorList>
    </citation>
    <scope>NUCLEOTIDE SEQUENCE</scope>
    <source>
        <strain evidence="14">B10K-DU-002-56</strain>
        <tissue evidence="14">Muscle</tissue>
    </source>
</reference>
<dbReference type="GO" id="GO:0016020">
    <property type="term" value="C:membrane"/>
    <property type="evidence" value="ECO:0007669"/>
    <property type="project" value="UniProtKB-SubCell"/>
</dbReference>
<evidence type="ECO:0000256" key="4">
    <source>
        <dbReference type="ARBA" id="ARBA00022516"/>
    </source>
</evidence>
<proteinExistence type="inferred from homology"/>
<dbReference type="CDD" id="cd03506">
    <property type="entry name" value="Delta6-FADS-like"/>
    <property type="match status" value="1"/>
</dbReference>
<evidence type="ECO:0000256" key="3">
    <source>
        <dbReference type="ARBA" id="ARBA00009295"/>
    </source>
</evidence>
<feature type="domain" description="Cytochrome b5 heme-binding" evidence="13">
    <location>
        <begin position="18"/>
        <end position="95"/>
    </location>
</feature>
<comment type="caution">
    <text evidence="14">The sequence shown here is derived from an EMBL/GenBank/DDBJ whole genome shotgun (WGS) entry which is preliminary data.</text>
</comment>
<dbReference type="InterPro" id="IPR001199">
    <property type="entry name" value="Cyt_B5-like_heme/steroid-bd"/>
</dbReference>
<dbReference type="EMBL" id="WEIT01034456">
    <property type="protein sequence ID" value="NWI82034.1"/>
    <property type="molecule type" value="Genomic_DNA"/>
</dbReference>
<evidence type="ECO:0000313" key="14">
    <source>
        <dbReference type="EMBL" id="NWI82034.1"/>
    </source>
</evidence>
<dbReference type="InterPro" id="IPR005804">
    <property type="entry name" value="FA_desaturase_dom"/>
</dbReference>
<evidence type="ECO:0000256" key="9">
    <source>
        <dbReference type="ARBA" id="ARBA00023098"/>
    </source>
</evidence>
<dbReference type="UniPathway" id="UPA00658"/>
<keyword evidence="15" id="KW-1185">Reference proteome</keyword>
<evidence type="ECO:0000256" key="1">
    <source>
        <dbReference type="ARBA" id="ARBA00004141"/>
    </source>
</evidence>
<evidence type="ECO:0000259" key="13">
    <source>
        <dbReference type="PROSITE" id="PS50255"/>
    </source>
</evidence>
<feature type="transmembrane region" description="Helical" evidence="12">
    <location>
        <begin position="124"/>
        <end position="142"/>
    </location>
</feature>
<evidence type="ECO:0000256" key="10">
    <source>
        <dbReference type="ARBA" id="ARBA00023136"/>
    </source>
</evidence>
<gene>
    <name evidence="14" type="primary">Fads2</name>
    <name evidence="14" type="ORF">DRYGAM_R00612</name>
</gene>
<name>A0A851ER04_9CORV</name>
<evidence type="ECO:0000256" key="8">
    <source>
        <dbReference type="ARBA" id="ARBA00023002"/>
    </source>
</evidence>
<dbReference type="PROSITE" id="PS50255">
    <property type="entry name" value="CYTOCHROME_B5_2"/>
    <property type="match status" value="1"/>
</dbReference>
<evidence type="ECO:0000256" key="12">
    <source>
        <dbReference type="SAM" id="Phobius"/>
    </source>
</evidence>
<dbReference type="Gene3D" id="3.10.120.10">
    <property type="entry name" value="Cytochrome b5-like heme/steroid binding domain"/>
    <property type="match status" value="1"/>
</dbReference>
<evidence type="ECO:0000256" key="2">
    <source>
        <dbReference type="ARBA" id="ARBA00005105"/>
    </source>
</evidence>
<dbReference type="InterPro" id="IPR036400">
    <property type="entry name" value="Cyt_B5-like_heme/steroid_sf"/>
</dbReference>
<dbReference type="Pfam" id="PF00173">
    <property type="entry name" value="Cyt-b5"/>
    <property type="match status" value="1"/>
</dbReference>
<evidence type="ECO:0000256" key="5">
    <source>
        <dbReference type="ARBA" id="ARBA00022692"/>
    </source>
</evidence>
<dbReference type="SMART" id="SM01117">
    <property type="entry name" value="Cyt-b5"/>
    <property type="match status" value="1"/>
</dbReference>
<dbReference type="Pfam" id="PF00487">
    <property type="entry name" value="FA_desaturase"/>
    <property type="match status" value="2"/>
</dbReference>
<keyword evidence="5 12" id="KW-0812">Transmembrane</keyword>
<dbReference type="GO" id="GO:0006636">
    <property type="term" value="P:unsaturated fatty acid biosynthetic process"/>
    <property type="evidence" value="ECO:0007669"/>
    <property type="project" value="UniProtKB-UniPathway"/>
</dbReference>
<organism evidence="14 15">
    <name type="scientific">Dryoscopus gambensis</name>
    <dbReference type="NCBI Taxonomy" id="85069"/>
    <lineage>
        <taxon>Eukaryota</taxon>
        <taxon>Metazoa</taxon>
        <taxon>Chordata</taxon>
        <taxon>Craniata</taxon>
        <taxon>Vertebrata</taxon>
        <taxon>Euteleostomi</taxon>
        <taxon>Archelosauria</taxon>
        <taxon>Archosauria</taxon>
        <taxon>Dinosauria</taxon>
        <taxon>Saurischia</taxon>
        <taxon>Theropoda</taxon>
        <taxon>Coelurosauria</taxon>
        <taxon>Aves</taxon>
        <taxon>Neognathae</taxon>
        <taxon>Neoaves</taxon>
        <taxon>Telluraves</taxon>
        <taxon>Australaves</taxon>
        <taxon>Passeriformes</taxon>
        <taxon>Corvoidea</taxon>
        <taxon>Malaconotidae</taxon>
        <taxon>Dryoscopus</taxon>
    </lineage>
</organism>
<comment type="similarity">
    <text evidence="3">Belongs to the fatty acid desaturase type 1 family.</text>
</comment>
<keyword evidence="7 12" id="KW-1133">Transmembrane helix</keyword>
<evidence type="ECO:0000256" key="7">
    <source>
        <dbReference type="ARBA" id="ARBA00022989"/>
    </source>
</evidence>
<sequence>MGKGGEQGGDSGEPAAQIRFYTWEEIQKHNLRTDKWLVIERKVYNVTKWANRHPGGQRVISHCAGEDATDAFQAFHINPTLVQKFLKPLLIGELAPGEPSQDRDKNSQLVEDFRTLRKTAEDMNLFRASPLFFSLYLGHIIAMEVLAWLMVLYFGTGWITTLILACILTTSQAQAGWLQHDFGHLSVFKKSSWNHIVHKFVIGHLKGASANWWNHRHFQHHAKPNIFKKDPDVNMLHIFVLGDTQPVEYGKKKLKYLPYNHQHEYFFLTRILLPFPIPCSHTMLIPLWSWLDPPREPHPTLFPADCGGNSVQAPSLKSTWKAWPVIPQIMKLKVQEKNPKLQNQIMFLESHWFVWVTQMNHIPMEIDSEKHRDWLSSQVAATCNIEQSFFNDWFTGHLNFQIEHHLFPTMPRHNFWKVKPLVKSLCAKYGVQYEEKPLGKAFVDIVGSLKKSGDLWLDAYLHK</sequence>
<dbReference type="PANTHER" id="PTHR19353">
    <property type="entry name" value="FATTY ACID DESATURASE 2"/>
    <property type="match status" value="1"/>
</dbReference>
<keyword evidence="10 12" id="KW-0472">Membrane</keyword>
<evidence type="ECO:0000256" key="11">
    <source>
        <dbReference type="ARBA" id="ARBA00023160"/>
    </source>
</evidence>
<feature type="non-terminal residue" evidence="14">
    <location>
        <position position="463"/>
    </location>
</feature>
<comment type="subcellular location">
    <subcellularLocation>
        <location evidence="1">Membrane</location>
        <topology evidence="1">Multi-pass membrane protein</topology>
    </subcellularLocation>
</comment>
<evidence type="ECO:0000313" key="15">
    <source>
        <dbReference type="Proteomes" id="UP000604080"/>
    </source>
</evidence>
<accession>A0A851ER04</accession>
<feature type="transmembrane region" description="Helical" evidence="12">
    <location>
        <begin position="148"/>
        <end position="168"/>
    </location>
</feature>
<feature type="non-terminal residue" evidence="14">
    <location>
        <position position="1"/>
    </location>
</feature>
<protein>
    <submittedName>
        <fullName evidence="14">FADS2 desaturase</fullName>
    </submittedName>
</protein>
<keyword evidence="11" id="KW-0275">Fatty acid biosynthesis</keyword>
<dbReference type="PANTHER" id="PTHR19353:SF12">
    <property type="entry name" value="ACYL-COA 6-DESATURASE"/>
    <property type="match status" value="1"/>
</dbReference>
<keyword evidence="9" id="KW-0443">Lipid metabolism</keyword>
<dbReference type="AlphaFoldDB" id="A0A851ER04"/>
<keyword evidence="6" id="KW-0276">Fatty acid metabolism</keyword>
<keyword evidence="4" id="KW-0444">Lipid biosynthesis</keyword>
<comment type="pathway">
    <text evidence="2">Lipid metabolism; polyunsaturated fatty acid biosynthesis.</text>
</comment>
<keyword evidence="8" id="KW-0560">Oxidoreductase</keyword>
<evidence type="ECO:0000256" key="6">
    <source>
        <dbReference type="ARBA" id="ARBA00022832"/>
    </source>
</evidence>
<dbReference type="GO" id="GO:0016717">
    <property type="term" value="F:oxidoreductase activity, acting on paired donors, with oxidation of a pair of donors resulting in the reduction of molecular oxygen to two molecules of water"/>
    <property type="evidence" value="ECO:0007669"/>
    <property type="project" value="TreeGrafter"/>
</dbReference>
<dbReference type="Proteomes" id="UP000604080">
    <property type="component" value="Unassembled WGS sequence"/>
</dbReference>
<dbReference type="PRINTS" id="PR00363">
    <property type="entry name" value="CYTOCHROMEB5"/>
</dbReference>